<evidence type="ECO:0000313" key="2">
    <source>
        <dbReference type="Proteomes" id="UP000308705"/>
    </source>
</evidence>
<comment type="caution">
    <text evidence="1">The sequence shown here is derived from an EMBL/GenBank/DDBJ whole genome shotgun (WGS) entry which is preliminary data.</text>
</comment>
<evidence type="ECO:0000313" key="1">
    <source>
        <dbReference type="EMBL" id="TKK88232.1"/>
    </source>
</evidence>
<keyword evidence="2" id="KW-1185">Reference proteome</keyword>
<gene>
    <name evidence="1" type="ORF">FDA94_15125</name>
</gene>
<protein>
    <recommendedName>
        <fullName evidence="3">GerMN domain-containing protein</fullName>
    </recommendedName>
</protein>
<dbReference type="OrthoDB" id="3528269at2"/>
<name>A0A4U3MI96_9ACTN</name>
<evidence type="ECO:0008006" key="3">
    <source>
        <dbReference type="Google" id="ProtNLM"/>
    </source>
</evidence>
<dbReference type="AlphaFoldDB" id="A0A4U3MI96"/>
<dbReference type="RefSeq" id="WP_137247685.1">
    <property type="nucleotide sequence ID" value="NZ_SZQA01000012.1"/>
</dbReference>
<reference evidence="1 2" key="1">
    <citation type="submission" date="2019-04" db="EMBL/GenBank/DDBJ databases">
        <title>Herbidospora sp. NEAU-GS14.nov., a novel actinomycete isolated from soil.</title>
        <authorList>
            <person name="Han L."/>
        </authorList>
    </citation>
    <scope>NUCLEOTIDE SEQUENCE [LARGE SCALE GENOMIC DNA]</scope>
    <source>
        <strain evidence="1 2">NEAU-GS14</strain>
    </source>
</reference>
<accession>A0A4U3MI96</accession>
<proteinExistence type="predicted"/>
<organism evidence="1 2">
    <name type="scientific">Herbidospora galbida</name>
    <dbReference type="NCBI Taxonomy" id="2575442"/>
    <lineage>
        <taxon>Bacteria</taxon>
        <taxon>Bacillati</taxon>
        <taxon>Actinomycetota</taxon>
        <taxon>Actinomycetes</taxon>
        <taxon>Streptosporangiales</taxon>
        <taxon>Streptosporangiaceae</taxon>
        <taxon>Herbidospora</taxon>
    </lineage>
</organism>
<dbReference type="EMBL" id="SZQA01000012">
    <property type="protein sequence ID" value="TKK88232.1"/>
    <property type="molecule type" value="Genomic_DNA"/>
</dbReference>
<dbReference type="Proteomes" id="UP000308705">
    <property type="component" value="Unassembled WGS sequence"/>
</dbReference>
<sequence length="174" mass="18602">MRKLLCVLLLVTGCGVTPTGVQDGGPPPVISPKAAVATVYLLRDGKLEPSSVAVASHSMDNVMAALFEAGARSTSGLTSELTGLSWQTSQLTRFGTVRNDPDNADGFRLSLFVSGGRPITKTAQAQMTCTAMRQRQDIWAVTITRTDATGPVSYGEHTCREFWHLAAPGRQLPR</sequence>